<keyword evidence="2" id="KW-0472">Membrane</keyword>
<evidence type="ECO:0000313" key="4">
    <source>
        <dbReference type="Proteomes" id="UP000323632"/>
    </source>
</evidence>
<proteinExistence type="inferred from homology"/>
<dbReference type="Gene3D" id="1.20.1600.10">
    <property type="entry name" value="Outer membrane efflux proteins (OEP)"/>
    <property type="match status" value="1"/>
</dbReference>
<dbReference type="SUPFAM" id="SSF56954">
    <property type="entry name" value="Outer membrane efflux proteins (OEP)"/>
    <property type="match status" value="1"/>
</dbReference>
<dbReference type="NCBIfam" id="TIGR01845">
    <property type="entry name" value="outer_NodT"/>
    <property type="match status" value="1"/>
</dbReference>
<evidence type="ECO:0000256" key="2">
    <source>
        <dbReference type="RuleBase" id="RU362097"/>
    </source>
</evidence>
<keyword evidence="2" id="KW-1134">Transmembrane beta strand</keyword>
<name>A0A5M6CB22_9BACT</name>
<keyword evidence="2" id="KW-0812">Transmembrane</keyword>
<comment type="caution">
    <text evidence="3">The sequence shown here is derived from an EMBL/GenBank/DDBJ whole genome shotgun (WGS) entry which is preliminary data.</text>
</comment>
<dbReference type="PANTHER" id="PTHR30203:SF33">
    <property type="entry name" value="BLR4455 PROTEIN"/>
    <property type="match status" value="1"/>
</dbReference>
<gene>
    <name evidence="3" type="ORF">F0919_16425</name>
</gene>
<accession>A0A5M6CB22</accession>
<organism evidence="3 4">
    <name type="scientific">Taibaiella lutea</name>
    <dbReference type="NCBI Taxonomy" id="2608001"/>
    <lineage>
        <taxon>Bacteria</taxon>
        <taxon>Pseudomonadati</taxon>
        <taxon>Bacteroidota</taxon>
        <taxon>Chitinophagia</taxon>
        <taxon>Chitinophagales</taxon>
        <taxon>Chitinophagaceae</taxon>
        <taxon>Taibaiella</taxon>
    </lineage>
</organism>
<keyword evidence="2" id="KW-0564">Palmitate</keyword>
<dbReference type="GO" id="GO:0005886">
    <property type="term" value="C:plasma membrane"/>
    <property type="evidence" value="ECO:0007669"/>
    <property type="project" value="UniProtKB-SubCell"/>
</dbReference>
<protein>
    <submittedName>
        <fullName evidence="3">Efflux transporter outer membrane subunit</fullName>
    </submittedName>
</protein>
<dbReference type="EMBL" id="VWSH01000004">
    <property type="protein sequence ID" value="KAA5532376.1"/>
    <property type="molecule type" value="Genomic_DNA"/>
</dbReference>
<reference evidence="3 4" key="1">
    <citation type="submission" date="2019-09" db="EMBL/GenBank/DDBJ databases">
        <title>Genome sequence and assembly of Taibaiella sp.</title>
        <authorList>
            <person name="Chhetri G."/>
        </authorList>
    </citation>
    <scope>NUCLEOTIDE SEQUENCE [LARGE SCALE GENOMIC DNA]</scope>
    <source>
        <strain evidence="3 4">KVB11</strain>
    </source>
</reference>
<dbReference type="InterPro" id="IPR003423">
    <property type="entry name" value="OMP_efflux"/>
</dbReference>
<keyword evidence="2" id="KW-0449">Lipoprotein</keyword>
<dbReference type="AlphaFoldDB" id="A0A5M6CB22"/>
<dbReference type="Gene3D" id="2.20.200.10">
    <property type="entry name" value="Outer membrane efflux proteins (OEP)"/>
    <property type="match status" value="1"/>
</dbReference>
<evidence type="ECO:0000256" key="1">
    <source>
        <dbReference type="ARBA" id="ARBA00007613"/>
    </source>
</evidence>
<evidence type="ECO:0000313" key="3">
    <source>
        <dbReference type="EMBL" id="KAA5532376.1"/>
    </source>
</evidence>
<dbReference type="RefSeq" id="WP_150033879.1">
    <property type="nucleotide sequence ID" value="NZ_VWSH01000004.1"/>
</dbReference>
<dbReference type="GO" id="GO:0015562">
    <property type="term" value="F:efflux transmembrane transporter activity"/>
    <property type="evidence" value="ECO:0007669"/>
    <property type="project" value="InterPro"/>
</dbReference>
<dbReference type="Pfam" id="PF02321">
    <property type="entry name" value="OEP"/>
    <property type="match status" value="2"/>
</dbReference>
<comment type="subcellular location">
    <subcellularLocation>
        <location evidence="2">Cell membrane</location>
        <topology evidence="2">Lipid-anchor</topology>
    </subcellularLocation>
</comment>
<comment type="similarity">
    <text evidence="1 2">Belongs to the outer membrane factor (OMF) (TC 1.B.17) family.</text>
</comment>
<dbReference type="InterPro" id="IPR010131">
    <property type="entry name" value="MdtP/NodT-like"/>
</dbReference>
<dbReference type="Proteomes" id="UP000323632">
    <property type="component" value="Unassembled WGS sequence"/>
</dbReference>
<keyword evidence="4" id="KW-1185">Reference proteome</keyword>
<dbReference type="PANTHER" id="PTHR30203">
    <property type="entry name" value="OUTER MEMBRANE CATION EFFLUX PROTEIN"/>
    <property type="match status" value="1"/>
</dbReference>
<sequence>MSAFLPIKTIGLAIVTALTITACKISKDVIITDPNVPTVFRNDLNENQDSSSIADLSIHDFFKDTILQTLITSALEQNYDMQIALKNIEASDLLFKQVKWNYLPDLSLQVNAASNRPSDNSLNGLSAQSFLKTNHIEDYTASLNLSWEADIWGKIKNQKQAALAAYLQTQEARKAIQTSLVSNVAKGYYNLLMLDAQLEAVKKNVALNDSTVRIVQLQFESGQVTALAVEQAKSQKIAAQQLIPKLEQDILLQENALSILTGQLPAEVRRAHFAESIKATSKYNTGFPADILKRRPDVRNAELNLTIANARVGISKANMYPALRITASGGTNAFKASNWFNIPASLFGMVSGSLVQPLLNKKYLKTQFEVAKVDREKQVLFFRQTVLTAVGDVSDALAKVDKLSEQYTYALDRNTVLQKAISNANYLFQSGMANYLEVLTAQSNALQNDLDIASIKRDQLMADVDLYRSLGGGLK</sequence>